<sequence length="583" mass="65948">MRVIDTETLKLVEFHDLPPDPYVTLSHTWGEDEVTFQDMTALSNEETSLRNRSTIESKHGFEKIKSTCAKAKNDGFSWAWADTCCIDKTSSAELSESINSMFRWYRGSAICYAYLADILRADEVVDIWNEDDFDPAGLFRNCRWFTRGWTLQELLAPDVVEFYAADWTEIGTKSSLAARIADTTKIDIDVLKGHESIHRRCAAERLSWAASRQTTRTEDVAYSLLGIMDVNMPLLYGEGKRAFIRLQEAMLKEREDYSLLLPNLAIQLTSRLKEYGPLRNDTVVSLGPDSERAPPLAEDPSDFFVEDPNIWSYAMISNWSAAESAMGIENHHAPYLTPRGLQICLPPAVDGSTRVMSKRFDTYCRTMNFCIIIGLSGSPVGRNYVRTRAFDLIPRDGVTRREKFVHRFQSICIIHLSKRSLTHRSTHSAITGPQDASLWWTIDTASLSPIVDVEWLEKPYDALAIGPELWHRVLALGWCTRAPGETEPFLLAVGDHWAAVLYESECWRRGIKIRALQSSGGSSLEAMLVALREKVSRKGPDRVYVRLRELAVGVSYRKIGTDEDYNTLTLTAYPRACIAEKST</sequence>
<dbReference type="Proteomes" id="UP000434172">
    <property type="component" value="Unassembled WGS sequence"/>
</dbReference>
<evidence type="ECO:0000313" key="2">
    <source>
        <dbReference type="EMBL" id="KAF0326506.1"/>
    </source>
</evidence>
<organism evidence="2 3">
    <name type="scientific">Colletotrichum asianum</name>
    <dbReference type="NCBI Taxonomy" id="702518"/>
    <lineage>
        <taxon>Eukaryota</taxon>
        <taxon>Fungi</taxon>
        <taxon>Dikarya</taxon>
        <taxon>Ascomycota</taxon>
        <taxon>Pezizomycotina</taxon>
        <taxon>Sordariomycetes</taxon>
        <taxon>Hypocreomycetidae</taxon>
        <taxon>Glomerellales</taxon>
        <taxon>Glomerellaceae</taxon>
        <taxon>Colletotrichum</taxon>
        <taxon>Colletotrichum gloeosporioides species complex</taxon>
    </lineage>
</organism>
<evidence type="ECO:0000313" key="3">
    <source>
        <dbReference type="Proteomes" id="UP000434172"/>
    </source>
</evidence>
<protein>
    <submittedName>
        <fullName evidence="2">Het domain-containing protein</fullName>
    </submittedName>
</protein>
<keyword evidence="3" id="KW-1185">Reference proteome</keyword>
<reference evidence="2 3" key="1">
    <citation type="submission" date="2019-12" db="EMBL/GenBank/DDBJ databases">
        <title>A genome sequence resource for the geographically widespread anthracnose pathogen Colletotrichum asianum.</title>
        <authorList>
            <person name="Meng Y."/>
        </authorList>
    </citation>
    <scope>NUCLEOTIDE SEQUENCE [LARGE SCALE GENOMIC DNA]</scope>
    <source>
        <strain evidence="2 3">ICMP 18580</strain>
    </source>
</reference>
<dbReference type="AlphaFoldDB" id="A0A8H3WCV9"/>
<dbReference type="EMBL" id="WOWK01000029">
    <property type="protein sequence ID" value="KAF0326506.1"/>
    <property type="molecule type" value="Genomic_DNA"/>
</dbReference>
<name>A0A8H3WCV9_9PEZI</name>
<evidence type="ECO:0000259" key="1">
    <source>
        <dbReference type="Pfam" id="PF06985"/>
    </source>
</evidence>
<comment type="caution">
    <text evidence="2">The sequence shown here is derived from an EMBL/GenBank/DDBJ whole genome shotgun (WGS) entry which is preliminary data.</text>
</comment>
<dbReference type="InterPro" id="IPR010730">
    <property type="entry name" value="HET"/>
</dbReference>
<dbReference type="PANTHER" id="PTHR10622:SF10">
    <property type="entry name" value="HET DOMAIN-CONTAINING PROTEIN"/>
    <property type="match status" value="1"/>
</dbReference>
<feature type="domain" description="Heterokaryon incompatibility" evidence="1">
    <location>
        <begin position="22"/>
        <end position="117"/>
    </location>
</feature>
<dbReference type="PANTHER" id="PTHR10622">
    <property type="entry name" value="HET DOMAIN-CONTAINING PROTEIN"/>
    <property type="match status" value="1"/>
</dbReference>
<accession>A0A8H3WCV9</accession>
<dbReference type="OrthoDB" id="5303367at2759"/>
<gene>
    <name evidence="2" type="ORF">GQ607_006124</name>
</gene>
<proteinExistence type="predicted"/>
<dbReference type="Pfam" id="PF06985">
    <property type="entry name" value="HET"/>
    <property type="match status" value="1"/>
</dbReference>